<comment type="caution">
    <text evidence="2">The sequence shown here is derived from an EMBL/GenBank/DDBJ whole genome shotgun (WGS) entry which is preliminary data.</text>
</comment>
<organism evidence="2 3">
    <name type="scientific">Periconia digitata</name>
    <dbReference type="NCBI Taxonomy" id="1303443"/>
    <lineage>
        <taxon>Eukaryota</taxon>
        <taxon>Fungi</taxon>
        <taxon>Dikarya</taxon>
        <taxon>Ascomycota</taxon>
        <taxon>Pezizomycotina</taxon>
        <taxon>Dothideomycetes</taxon>
        <taxon>Pleosporomycetidae</taxon>
        <taxon>Pleosporales</taxon>
        <taxon>Massarineae</taxon>
        <taxon>Periconiaceae</taxon>
        <taxon>Periconia</taxon>
    </lineage>
</organism>
<dbReference type="Proteomes" id="UP001152607">
    <property type="component" value="Unassembled WGS sequence"/>
</dbReference>
<protein>
    <submittedName>
        <fullName evidence="2">Uncharacterized protein</fullName>
    </submittedName>
</protein>
<feature type="region of interest" description="Disordered" evidence="1">
    <location>
        <begin position="46"/>
        <end position="81"/>
    </location>
</feature>
<sequence length="427" mass="48214">MQSAAGRRAIATLASKLHPPTPLSTQESKQLLGLLTTSFRTHLDREHPIAHPNDTHRKSTSRTQLVEQSQTPHPASSYTSAHDHIDSILANPLISRKPAHKHSGNDAVRLLEDPVEWFLDQMAIGAADLPKALLFLQMAKENSTAQNTNMKSPRNPATIVTDWLQSSGLENSSQFLEMLVLGKKRGLLKTLFPMLMHDEKNQAPLWRWLTRSPKQRMKETGLSANRILVFRTQLLKEMGSYAYDSNRDEGLTIFLRALNMCKSGEHDFSLKMIQPLGGHLVGRIEREPSSGGSTNIYDLFLNSSSAWLSTWSKAVEAMLWLHHPTKPTAYPGLELIIASQGQESFMQNIHLSNSRRLFMVRLSFGVAQHLLDQEKSVEAQMAMRFAQQHFGDLVLPKTPHPERTSNEKTRQKKEEWSLQMLDNLLPT</sequence>
<evidence type="ECO:0000313" key="3">
    <source>
        <dbReference type="Proteomes" id="UP001152607"/>
    </source>
</evidence>
<reference evidence="2" key="1">
    <citation type="submission" date="2023-01" db="EMBL/GenBank/DDBJ databases">
        <authorList>
            <person name="Van Ghelder C."/>
            <person name="Rancurel C."/>
        </authorList>
    </citation>
    <scope>NUCLEOTIDE SEQUENCE</scope>
    <source>
        <strain evidence="2">CNCM I-4278</strain>
    </source>
</reference>
<keyword evidence="3" id="KW-1185">Reference proteome</keyword>
<feature type="compositionally biased region" description="Basic and acidic residues" evidence="1">
    <location>
        <begin position="46"/>
        <end position="57"/>
    </location>
</feature>
<dbReference type="EMBL" id="CAOQHR010000010">
    <property type="protein sequence ID" value="CAI6340271.1"/>
    <property type="molecule type" value="Genomic_DNA"/>
</dbReference>
<dbReference type="OrthoDB" id="5424391at2759"/>
<gene>
    <name evidence="2" type="ORF">PDIGIT_LOCUS13446</name>
</gene>
<feature type="region of interest" description="Disordered" evidence="1">
    <location>
        <begin position="1"/>
        <end position="26"/>
    </location>
</feature>
<accession>A0A9W4USQ0</accession>
<evidence type="ECO:0000256" key="1">
    <source>
        <dbReference type="SAM" id="MobiDB-lite"/>
    </source>
</evidence>
<name>A0A9W4USQ0_9PLEO</name>
<feature type="compositionally biased region" description="Polar residues" evidence="1">
    <location>
        <begin position="61"/>
        <end position="80"/>
    </location>
</feature>
<proteinExistence type="predicted"/>
<dbReference type="AlphaFoldDB" id="A0A9W4USQ0"/>
<evidence type="ECO:0000313" key="2">
    <source>
        <dbReference type="EMBL" id="CAI6340271.1"/>
    </source>
</evidence>